<proteinExistence type="predicted"/>
<dbReference type="eggNOG" id="ENOG502S3WN">
    <property type="taxonomic scope" value="Eukaryota"/>
</dbReference>
<name>A0A014P597_9HYPO</name>
<evidence type="ECO:0000313" key="1">
    <source>
        <dbReference type="EMBL" id="EXU97463.1"/>
    </source>
</evidence>
<dbReference type="OrthoDB" id="5342184at2759"/>
<dbReference type="HOGENOM" id="CLU_494390_0_0_1"/>
<protein>
    <submittedName>
        <fullName evidence="1">Spherulation-specific family 4 protein</fullName>
    </submittedName>
</protein>
<sequence length="551" mass="54598">MRFTASVAIALTTGLAALVSSTGIILPLYLYPSITWNDGAANWSPAFNAIAAHPSLPWLAVVNVATGPGSTYMPGNNDVNYIAGVSKLNSFPNVKTLGYIRTAYASIPMDEITKNITAWANWASYSASNISIHGLFIDESSNLAYITNVTSFARKAFSGNITIFCHFGAAAPADFYKICDAVGSFESYASYLSTATMKNTIPAGYEKQAGIIIHDFVGKTADGIAADTNSLNSYIQGMVKGGLGWLYFCTGYFNSMSTGPATVGQVAQYLASDTLLAVGSTGTSTQWTVPQCAQTMSFNITGGAGGQIGYQGGYGALISGSITVSPGQTISAVAGSAGGINTAGISAYGNGGTASQGGGGGGAASALYLGGILVAVAGGGGGGSITVGTYPNSKAYQSDSNRGNGETPGVSRVITPTGADMANYFSKAAGGSPGSASSPGVGGQYYGYATTAYVGRPGSGTAGGAGVGNPQTTSSGAGGSGGGGGGYKGGGGGASVYWNYGDGWYVIPAGGAGGSSYVSGSVSGVSQGIAGSSGGSVVVTYRTPSGSECVH</sequence>
<dbReference type="AlphaFoldDB" id="A0A014P597"/>
<accession>A0A014P597</accession>
<dbReference type="InterPro" id="IPR021986">
    <property type="entry name" value="Spherulin4"/>
</dbReference>
<organism evidence="1 2">
    <name type="scientific">Metarhizium robertsii</name>
    <dbReference type="NCBI Taxonomy" id="568076"/>
    <lineage>
        <taxon>Eukaryota</taxon>
        <taxon>Fungi</taxon>
        <taxon>Dikarya</taxon>
        <taxon>Ascomycota</taxon>
        <taxon>Pezizomycotina</taxon>
        <taxon>Sordariomycetes</taxon>
        <taxon>Hypocreomycetidae</taxon>
        <taxon>Hypocreales</taxon>
        <taxon>Clavicipitaceae</taxon>
        <taxon>Metarhizium</taxon>
    </lineage>
</organism>
<dbReference type="EMBL" id="JELW01000036">
    <property type="protein sequence ID" value="EXU97463.1"/>
    <property type="molecule type" value="Genomic_DNA"/>
</dbReference>
<dbReference type="Pfam" id="PF12138">
    <property type="entry name" value="Spherulin4"/>
    <property type="match status" value="1"/>
</dbReference>
<comment type="caution">
    <text evidence="1">The sequence shown here is derived from an EMBL/GenBank/DDBJ whole genome shotgun (WGS) entry which is preliminary data.</text>
</comment>
<dbReference type="PANTHER" id="PTHR35040:SF9">
    <property type="entry name" value="4-LIKE CELL SURFACE PROTEIN, PUTATIVE (AFU_ORTHOLOGUE AFUA_4G14080)-RELATED"/>
    <property type="match status" value="1"/>
</dbReference>
<dbReference type="PANTHER" id="PTHR35040">
    <property type="match status" value="1"/>
</dbReference>
<gene>
    <name evidence="1" type="ORF">X797_009372</name>
</gene>
<evidence type="ECO:0000313" key="2">
    <source>
        <dbReference type="Proteomes" id="UP000030151"/>
    </source>
</evidence>
<dbReference type="Proteomes" id="UP000030151">
    <property type="component" value="Unassembled WGS sequence"/>
</dbReference>
<reference evidence="1 2" key="1">
    <citation type="submission" date="2014-02" db="EMBL/GenBank/DDBJ databases">
        <title>The genome sequence of the entomopathogenic fungus Metarhizium robertsii ARSEF 2575.</title>
        <authorList>
            <person name="Giuliano Garisto Donzelli B."/>
            <person name="Roe B.A."/>
            <person name="Macmil S.L."/>
            <person name="Krasnoff S.B."/>
            <person name="Gibson D.M."/>
        </authorList>
    </citation>
    <scope>NUCLEOTIDE SEQUENCE [LARGE SCALE GENOMIC DNA]</scope>
    <source>
        <strain evidence="1 2">ARSEF 2575</strain>
    </source>
</reference>